<dbReference type="EC" id="3.4.19.12" evidence="2"/>
<dbReference type="GO" id="GO:0005634">
    <property type="term" value="C:nucleus"/>
    <property type="evidence" value="ECO:0007669"/>
    <property type="project" value="TreeGrafter"/>
</dbReference>
<reference evidence="8 9" key="1">
    <citation type="submission" date="2015-07" db="EMBL/GenBank/DDBJ databases">
        <title>High-quality genome of monoxenous trypanosomatid Leptomonas pyrrhocoris.</title>
        <authorList>
            <person name="Flegontov P."/>
            <person name="Butenko A."/>
            <person name="Firsov S."/>
            <person name="Vlcek C."/>
            <person name="Logacheva M.D."/>
            <person name="Field M."/>
            <person name="Filatov D."/>
            <person name="Flegontova O."/>
            <person name="Gerasimov E."/>
            <person name="Jackson A.P."/>
            <person name="Kelly S."/>
            <person name="Opperdoes F."/>
            <person name="O'Reilly A."/>
            <person name="Votypka J."/>
            <person name="Yurchenko V."/>
            <person name="Lukes J."/>
        </authorList>
    </citation>
    <scope>NUCLEOTIDE SEQUENCE [LARGE SCALE GENOMIC DNA]</scope>
    <source>
        <strain evidence="8">H10</strain>
    </source>
</reference>
<proteinExistence type="predicted"/>
<dbReference type="SUPFAM" id="SSF54001">
    <property type="entry name" value="Cysteine proteinases"/>
    <property type="match status" value="1"/>
</dbReference>
<evidence type="ECO:0000256" key="3">
    <source>
        <dbReference type="ARBA" id="ARBA00022670"/>
    </source>
</evidence>
<dbReference type="GeneID" id="26908308"/>
<dbReference type="PROSITE" id="PS50802">
    <property type="entry name" value="OTU"/>
    <property type="match status" value="1"/>
</dbReference>
<protein>
    <recommendedName>
        <fullName evidence="2">ubiquitinyl hydrolase 1</fullName>
        <ecNumber evidence="2">3.4.19.12</ecNumber>
    </recommendedName>
</protein>
<evidence type="ECO:0000256" key="5">
    <source>
        <dbReference type="ARBA" id="ARBA00022801"/>
    </source>
</evidence>
<dbReference type="Proteomes" id="UP000037923">
    <property type="component" value="Unassembled WGS sequence"/>
</dbReference>
<evidence type="ECO:0000256" key="6">
    <source>
        <dbReference type="ARBA" id="ARBA00022807"/>
    </source>
</evidence>
<dbReference type="GO" id="GO:0006508">
    <property type="term" value="P:proteolysis"/>
    <property type="evidence" value="ECO:0007669"/>
    <property type="project" value="UniProtKB-KW"/>
</dbReference>
<dbReference type="GO" id="GO:0004843">
    <property type="term" value="F:cysteine-type deubiquitinase activity"/>
    <property type="evidence" value="ECO:0007669"/>
    <property type="project" value="UniProtKB-EC"/>
</dbReference>
<evidence type="ECO:0000259" key="7">
    <source>
        <dbReference type="PROSITE" id="PS50802"/>
    </source>
</evidence>
<dbReference type="OMA" id="ADHVQIT"/>
<dbReference type="InterPro" id="IPR042467">
    <property type="entry name" value="Peptidase_C65_otubain_sub2"/>
</dbReference>
<dbReference type="InterPro" id="IPR038765">
    <property type="entry name" value="Papain-like_cys_pep_sf"/>
</dbReference>
<dbReference type="GO" id="GO:0043130">
    <property type="term" value="F:ubiquitin binding"/>
    <property type="evidence" value="ECO:0007669"/>
    <property type="project" value="TreeGrafter"/>
</dbReference>
<keyword evidence="5" id="KW-0378">Hydrolase</keyword>
<dbReference type="PANTHER" id="PTHR12931:SF15">
    <property type="entry name" value="UBIQUITIN THIOESTERASE OTUBAIN-LIKE"/>
    <property type="match status" value="1"/>
</dbReference>
<dbReference type="CDD" id="cd22749">
    <property type="entry name" value="Otubain_C65"/>
    <property type="match status" value="1"/>
</dbReference>
<evidence type="ECO:0000313" key="9">
    <source>
        <dbReference type="Proteomes" id="UP000037923"/>
    </source>
</evidence>
<dbReference type="InterPro" id="IPR042468">
    <property type="entry name" value="Peptidase_C65_otubain_sub1"/>
</dbReference>
<dbReference type="VEuPathDB" id="TriTrypDB:LpyrH10_21_1590"/>
<dbReference type="OrthoDB" id="18915at2759"/>
<dbReference type="InterPro" id="IPR003323">
    <property type="entry name" value="OTU_dom"/>
</dbReference>
<gene>
    <name evidence="8" type="ORF">ABB37_08023</name>
</gene>
<keyword evidence="4" id="KW-0833">Ubl conjugation pathway</keyword>
<evidence type="ECO:0000313" key="8">
    <source>
        <dbReference type="EMBL" id="KPA76297.1"/>
    </source>
</evidence>
<sequence length="272" mass="30607">MEDNAKSPTAMAEACEAQLADIREEVRRDPLLSVPLPLDKHSRLVQEVKGDEAYMTQSLSLFGASATSTKQYNFTRIRYARRDGNCFYRCAGFRLCELIVQHPEKAPDFVARLKSLEPLLTAMFGDFVSDFTEVLMEVIQGVVSGKVTTTAQVYQRYTSDDGAYLIVALRYIVSAYLQEHEDDYLPFVEGLGYGTVKAYCNMEVEAVDHESDNVQLAAFAKVLDVCLMVYGLDRNAGANVTEYSFNDENNADGHRVTIELLYMPGHYNLLER</sequence>
<accession>A0A0M9FUM5</accession>
<dbReference type="Gene3D" id="1.20.1300.20">
    <property type="entry name" value="Peptidase C65 Otubain, subdomain 2"/>
    <property type="match status" value="1"/>
</dbReference>
<dbReference type="AlphaFoldDB" id="A0A0M9FUM5"/>
<dbReference type="Pfam" id="PF10275">
    <property type="entry name" value="Peptidase_C65"/>
    <property type="match status" value="1"/>
</dbReference>
<dbReference type="GO" id="GO:0071108">
    <property type="term" value="P:protein K48-linked deubiquitination"/>
    <property type="evidence" value="ECO:0007669"/>
    <property type="project" value="TreeGrafter"/>
</dbReference>
<comment type="catalytic activity">
    <reaction evidence="1">
        <text>Thiol-dependent hydrolysis of ester, thioester, amide, peptide and isopeptide bonds formed by the C-terminal Gly of ubiquitin (a 76-residue protein attached to proteins as an intracellular targeting signal).</text>
        <dbReference type="EC" id="3.4.19.12"/>
    </reaction>
</comment>
<dbReference type="Gene3D" id="3.30.200.60">
    <property type="entry name" value="Peptidase C65 Otubain, subdomain 1"/>
    <property type="match status" value="1"/>
</dbReference>
<evidence type="ECO:0000256" key="1">
    <source>
        <dbReference type="ARBA" id="ARBA00000707"/>
    </source>
</evidence>
<keyword evidence="3" id="KW-0645">Protease</keyword>
<dbReference type="RefSeq" id="XP_015654736.1">
    <property type="nucleotide sequence ID" value="XM_015806865.1"/>
</dbReference>
<dbReference type="InterPro" id="IPR019400">
    <property type="entry name" value="Peptidase_C65_otubain"/>
</dbReference>
<keyword evidence="9" id="KW-1185">Reference proteome</keyword>
<keyword evidence="6" id="KW-0788">Thiol protease</keyword>
<organism evidence="8 9">
    <name type="scientific">Leptomonas pyrrhocoris</name>
    <name type="common">Firebug parasite</name>
    <dbReference type="NCBI Taxonomy" id="157538"/>
    <lineage>
        <taxon>Eukaryota</taxon>
        <taxon>Discoba</taxon>
        <taxon>Euglenozoa</taxon>
        <taxon>Kinetoplastea</taxon>
        <taxon>Metakinetoplastina</taxon>
        <taxon>Trypanosomatida</taxon>
        <taxon>Trypanosomatidae</taxon>
        <taxon>Leishmaniinae</taxon>
        <taxon>Leptomonas</taxon>
    </lineage>
</organism>
<dbReference type="PANTHER" id="PTHR12931">
    <property type="entry name" value="UBIQUITIN THIOLESTERASE PROTEIN OTUB"/>
    <property type="match status" value="1"/>
</dbReference>
<feature type="domain" description="OTU" evidence="7">
    <location>
        <begin position="75"/>
        <end position="272"/>
    </location>
</feature>
<evidence type="ECO:0000256" key="4">
    <source>
        <dbReference type="ARBA" id="ARBA00022786"/>
    </source>
</evidence>
<dbReference type="EMBL" id="LGTL01000021">
    <property type="protein sequence ID" value="KPA76297.1"/>
    <property type="molecule type" value="Genomic_DNA"/>
</dbReference>
<name>A0A0M9FUM5_LEPPY</name>
<evidence type="ECO:0000256" key="2">
    <source>
        <dbReference type="ARBA" id="ARBA00012759"/>
    </source>
</evidence>
<comment type="caution">
    <text evidence="8">The sequence shown here is derived from an EMBL/GenBank/DDBJ whole genome shotgun (WGS) entry which is preliminary data.</text>
</comment>